<evidence type="ECO:0000313" key="5">
    <source>
        <dbReference type="EMBL" id="QTD49705.1"/>
    </source>
</evidence>
<reference evidence="5" key="1">
    <citation type="submission" date="2021-03" db="EMBL/GenBank/DDBJ databases">
        <title>Acanthopleuribacteraceae sp. M133.</title>
        <authorList>
            <person name="Wang G."/>
        </authorList>
    </citation>
    <scope>NUCLEOTIDE SEQUENCE</scope>
    <source>
        <strain evidence="5">M133</strain>
    </source>
</reference>
<proteinExistence type="inferred from homology"/>
<gene>
    <name evidence="5" type="ORF">J3U87_29325</name>
</gene>
<dbReference type="SUPFAM" id="SSF49482">
    <property type="entry name" value="Aromatic compound dioxygenase"/>
    <property type="match status" value="1"/>
</dbReference>
<organism evidence="5 6">
    <name type="scientific">Sulfidibacter corallicola</name>
    <dbReference type="NCBI Taxonomy" id="2818388"/>
    <lineage>
        <taxon>Bacteria</taxon>
        <taxon>Pseudomonadati</taxon>
        <taxon>Acidobacteriota</taxon>
        <taxon>Holophagae</taxon>
        <taxon>Acanthopleuribacterales</taxon>
        <taxon>Acanthopleuribacteraceae</taxon>
        <taxon>Sulfidibacter</taxon>
    </lineage>
</organism>
<dbReference type="KEGG" id="scor:J3U87_29325"/>
<dbReference type="Pfam" id="PF00775">
    <property type="entry name" value="Dioxygenase_C"/>
    <property type="match status" value="1"/>
</dbReference>
<keyword evidence="6" id="KW-1185">Reference proteome</keyword>
<evidence type="ECO:0000259" key="4">
    <source>
        <dbReference type="Pfam" id="PF00775"/>
    </source>
</evidence>
<evidence type="ECO:0000256" key="2">
    <source>
        <dbReference type="ARBA" id="ARBA00022964"/>
    </source>
</evidence>
<dbReference type="InterPro" id="IPR039387">
    <property type="entry name" value="3_4-PCD"/>
</dbReference>
<dbReference type="PANTHER" id="PTHR33711">
    <property type="entry name" value="DIOXYGENASE, PUTATIVE (AFU_ORTHOLOGUE AFUA_2G02910)-RELATED"/>
    <property type="match status" value="1"/>
</dbReference>
<dbReference type="GO" id="GO:0018578">
    <property type="term" value="F:protocatechuate 3,4-dioxygenase activity"/>
    <property type="evidence" value="ECO:0007669"/>
    <property type="project" value="InterPro"/>
</dbReference>
<dbReference type="CDD" id="cd03459">
    <property type="entry name" value="3_4-PCD"/>
    <property type="match status" value="1"/>
</dbReference>
<accession>A0A8A4TT42</accession>
<keyword evidence="3" id="KW-0560">Oxidoreductase</keyword>
<dbReference type="InterPro" id="IPR015889">
    <property type="entry name" value="Intradiol_dOase_core"/>
</dbReference>
<protein>
    <recommendedName>
        <fullName evidence="4">Intradiol ring-cleavage dioxygenases domain-containing protein</fullName>
    </recommendedName>
</protein>
<dbReference type="Gene3D" id="2.60.130.10">
    <property type="entry name" value="Aromatic compound dioxygenase"/>
    <property type="match status" value="1"/>
</dbReference>
<dbReference type="PANTHER" id="PTHR33711:SF10">
    <property type="entry name" value="INTRADIOL RING-CLEAVAGE DIOXYGENASES DOMAIN-CONTAINING PROTEIN"/>
    <property type="match status" value="1"/>
</dbReference>
<dbReference type="AlphaFoldDB" id="A0A8A4TT42"/>
<dbReference type="InterPro" id="IPR000627">
    <property type="entry name" value="Intradiol_dOase_C"/>
</dbReference>
<sequence length="239" mass="26287">MTIHRKTEDAQASDGGNAIHRRAWLKATAASLATLAANTAIAGRPCATTVGNGDGPFYPDTEIPPALDLTRTPGRSGRATGQPLLIVGRVLDADCRPVKGARVEIWQADDRGRYHTGGDKPERLDPAFRYFAHAITDDAGQYRFKTLLPAAYQVGRSTRAPHIHYKVKHPDFRTLSTELYFEPHGDIRRQDGIFQMIPEHGRERLIVPLVAPATMTELADLGHEADQACRFDITIGTRA</sequence>
<feature type="domain" description="Intradiol ring-cleavage dioxygenases" evidence="4">
    <location>
        <begin position="55"/>
        <end position="208"/>
    </location>
</feature>
<name>A0A8A4TT42_SULCO</name>
<dbReference type="GO" id="GO:0008199">
    <property type="term" value="F:ferric iron binding"/>
    <property type="evidence" value="ECO:0007669"/>
    <property type="project" value="InterPro"/>
</dbReference>
<evidence type="ECO:0000313" key="6">
    <source>
        <dbReference type="Proteomes" id="UP000663929"/>
    </source>
</evidence>
<dbReference type="Proteomes" id="UP000663929">
    <property type="component" value="Chromosome"/>
</dbReference>
<keyword evidence="2" id="KW-0223">Dioxygenase</keyword>
<dbReference type="RefSeq" id="WP_237379337.1">
    <property type="nucleotide sequence ID" value="NZ_CP071793.1"/>
</dbReference>
<dbReference type="InterPro" id="IPR050770">
    <property type="entry name" value="Intradiol_RC_Dioxygenase"/>
</dbReference>
<dbReference type="PROSITE" id="PS51318">
    <property type="entry name" value="TAT"/>
    <property type="match status" value="1"/>
</dbReference>
<evidence type="ECO:0000256" key="3">
    <source>
        <dbReference type="ARBA" id="ARBA00023002"/>
    </source>
</evidence>
<dbReference type="InterPro" id="IPR006311">
    <property type="entry name" value="TAT_signal"/>
</dbReference>
<evidence type="ECO:0000256" key="1">
    <source>
        <dbReference type="ARBA" id="ARBA00007825"/>
    </source>
</evidence>
<dbReference type="EMBL" id="CP071793">
    <property type="protein sequence ID" value="QTD49705.1"/>
    <property type="molecule type" value="Genomic_DNA"/>
</dbReference>
<comment type="similarity">
    <text evidence="1">Belongs to the intradiol ring-cleavage dioxygenase family.</text>
</comment>